<evidence type="ECO:0000313" key="2">
    <source>
        <dbReference type="Proteomes" id="UP001611075"/>
    </source>
</evidence>
<dbReference type="Proteomes" id="UP001611075">
    <property type="component" value="Unassembled WGS sequence"/>
</dbReference>
<protein>
    <recommendedName>
        <fullName evidence="3">DUF4178 domain-containing protein</fullName>
    </recommendedName>
</protein>
<organism evidence="1 2">
    <name type="scientific">Micromonospora rubida</name>
    <dbReference type="NCBI Taxonomy" id="2697657"/>
    <lineage>
        <taxon>Bacteria</taxon>
        <taxon>Bacillati</taxon>
        <taxon>Actinomycetota</taxon>
        <taxon>Actinomycetes</taxon>
        <taxon>Micromonosporales</taxon>
        <taxon>Micromonosporaceae</taxon>
        <taxon>Micromonospora</taxon>
    </lineage>
</organism>
<reference evidence="1 2" key="1">
    <citation type="submission" date="2024-10" db="EMBL/GenBank/DDBJ databases">
        <title>The Natural Products Discovery Center: Release of the First 8490 Sequenced Strains for Exploring Actinobacteria Biosynthetic Diversity.</title>
        <authorList>
            <person name="Kalkreuter E."/>
            <person name="Kautsar S.A."/>
            <person name="Yang D."/>
            <person name="Bader C.D."/>
            <person name="Teijaro C.N."/>
            <person name="Fluegel L."/>
            <person name="Davis C.M."/>
            <person name="Simpson J.R."/>
            <person name="Lauterbach L."/>
            <person name="Steele A.D."/>
            <person name="Gui C."/>
            <person name="Meng S."/>
            <person name="Li G."/>
            <person name="Viehrig K."/>
            <person name="Ye F."/>
            <person name="Su P."/>
            <person name="Kiefer A.F."/>
            <person name="Nichols A."/>
            <person name="Cepeda A.J."/>
            <person name="Yan W."/>
            <person name="Fan B."/>
            <person name="Jiang Y."/>
            <person name="Adhikari A."/>
            <person name="Zheng C.-J."/>
            <person name="Schuster L."/>
            <person name="Cowan T.M."/>
            <person name="Smanski M.J."/>
            <person name="Chevrette M.G."/>
            <person name="De Carvalho L.P.S."/>
            <person name="Shen B."/>
        </authorList>
    </citation>
    <scope>NUCLEOTIDE SEQUENCE [LARGE SCALE GENOMIC DNA]</scope>
    <source>
        <strain evidence="1 2">NPDC021253</strain>
    </source>
</reference>
<keyword evidence="2" id="KW-1185">Reference proteome</keyword>
<accession>A0ABW7SWL9</accession>
<proteinExistence type="predicted"/>
<dbReference type="RefSeq" id="WP_396685805.1">
    <property type="nucleotide sequence ID" value="NZ_JBIRPU010000045.1"/>
</dbReference>
<dbReference type="EMBL" id="JBIRPU010000045">
    <property type="protein sequence ID" value="MFI0797097.1"/>
    <property type="molecule type" value="Genomic_DNA"/>
</dbReference>
<gene>
    <name evidence="1" type="ORF">ACH4OY_31120</name>
</gene>
<name>A0ABW7SWL9_9ACTN</name>
<comment type="caution">
    <text evidence="1">The sequence shown here is derived from an EMBL/GenBank/DDBJ whole genome shotgun (WGS) entry which is preliminary data.</text>
</comment>
<sequence>MGLFNRRPKLPPAARPLLADDERVLAWAAAGDGEGGGVVVASNLGLWLPGRGHRLGWHDILKAGWSGRELTVTPAELVAERDGYLVVADCPAETHLLLDPGELPHQVRARVTNSVAYTQQHPVPGGAGRIVARRVPGVDGLTWTVRYDPGTPADDDPVVAETDRLVATARAATAPTNL</sequence>
<evidence type="ECO:0008006" key="3">
    <source>
        <dbReference type="Google" id="ProtNLM"/>
    </source>
</evidence>
<evidence type="ECO:0000313" key="1">
    <source>
        <dbReference type="EMBL" id="MFI0797097.1"/>
    </source>
</evidence>